<dbReference type="PANTHER" id="PTHR23355:SF9">
    <property type="entry name" value="DIS3-LIKE EXONUCLEASE 2"/>
    <property type="match status" value="1"/>
</dbReference>
<name>A0A6I6L336_9SPHN</name>
<evidence type="ECO:0000256" key="2">
    <source>
        <dbReference type="ARBA" id="ARBA00022490"/>
    </source>
</evidence>
<sequence>MTKKHPVGLPNREQILQFIQTSNEPAGKREIAREFGLRGNEKIALKALLKDMTDEGLIDMAPGRAFHKMGGVPKVTVLKIVGIDGNQPVAVPEHWEAEGIPIPKIRVVEAKGKRGALGIGDRILARTEERGNGWTAHVMKKLAKGSEQILGVVEGGDNGRFWLKSVDKKARFDTPIGDVGDAKAGDLVLAELTGNAQRKSARVTQVLGDPFAPKSFSLIAIHKYGIPFEMPENAEVEAALVSRLPVTADHREDLRHLPIIAIDPRDARDFDDAIWAAPNAETGGFDAIVAIADVSYYVRPGSALDREAVKRGNSVYFPDLVVPMLPHALSSDKCSLRAGEDRAVIACHLAIGKSGQVTSWRFARAVARISANIPYPDAQAAIDGKMESPLLETALKPLWACWRLLARARSKRAPLELNLPEKRITLDEQGRVTGVAEREQLEAHRLVEDFMIAANVAAAKALEAKKSPLIYRAHEPPSREKLVALKEYLQTFDIDFALGQVIKPETFNTILSKVIDEEIRPQIMEAVLRSQTQAYYGPTNVGHFGLSLGSYAHFTSPIRRYADLIVHRALVSAYGLEMPKPKLNDVEPMTGLTEVAVAKLAATAEAISRTERRAMEAERETTDRYIAVYLSAHVGEIVQARITGVQNFGFFATVEGVGGDGLVPVSTLGKDYFHYDEASQTLIGEKTRQEFRPGMRLELRLAEANPVSGSLRFELPDGATYPSDRPKHKHKAGKFDVGKRGRPKNIRHQGKRR</sequence>
<dbReference type="HAMAP" id="MF_01895">
    <property type="entry name" value="RNase_R"/>
    <property type="match status" value="1"/>
</dbReference>
<dbReference type="PROSITE" id="PS50126">
    <property type="entry name" value="S1"/>
    <property type="match status" value="1"/>
</dbReference>
<dbReference type="GO" id="GO:0003723">
    <property type="term" value="F:RNA binding"/>
    <property type="evidence" value="ECO:0007669"/>
    <property type="project" value="UniProtKB-UniRule"/>
</dbReference>
<evidence type="ECO:0000313" key="11">
    <source>
        <dbReference type="Proteomes" id="UP000428803"/>
    </source>
</evidence>
<dbReference type="OrthoDB" id="9764149at2"/>
<dbReference type="RefSeq" id="WP_158898464.1">
    <property type="nucleotide sequence ID" value="NZ_CP035733.1"/>
</dbReference>
<evidence type="ECO:0000256" key="7">
    <source>
        <dbReference type="HAMAP-Rule" id="MF_01895"/>
    </source>
</evidence>
<accession>A0A6I6L336</accession>
<keyword evidence="11" id="KW-1185">Reference proteome</keyword>
<organism evidence="10 11">
    <name type="scientific">Sphingorhabdus lacus</name>
    <dbReference type="NCBI Taxonomy" id="392610"/>
    <lineage>
        <taxon>Bacteria</taxon>
        <taxon>Pseudomonadati</taxon>
        <taxon>Pseudomonadota</taxon>
        <taxon>Alphaproteobacteria</taxon>
        <taxon>Sphingomonadales</taxon>
        <taxon>Sphingomonadaceae</taxon>
        <taxon>Sphingorhabdus</taxon>
    </lineage>
</organism>
<evidence type="ECO:0000256" key="1">
    <source>
        <dbReference type="ARBA" id="ARBA00001849"/>
    </source>
</evidence>
<dbReference type="NCBIfam" id="TIGR00358">
    <property type="entry name" value="3_prime_RNase"/>
    <property type="match status" value="1"/>
</dbReference>
<dbReference type="Gene3D" id="2.40.50.140">
    <property type="entry name" value="Nucleic acid-binding proteins"/>
    <property type="match status" value="1"/>
</dbReference>
<dbReference type="InterPro" id="IPR050180">
    <property type="entry name" value="RNR_Ribonuclease"/>
</dbReference>
<dbReference type="EC" id="3.1.13.1" evidence="7"/>
<dbReference type="SMART" id="SM00955">
    <property type="entry name" value="RNB"/>
    <property type="match status" value="1"/>
</dbReference>
<dbReference type="GO" id="GO:0006402">
    <property type="term" value="P:mRNA catabolic process"/>
    <property type="evidence" value="ECO:0007669"/>
    <property type="project" value="TreeGrafter"/>
</dbReference>
<evidence type="ECO:0000256" key="8">
    <source>
        <dbReference type="SAM" id="MobiDB-lite"/>
    </source>
</evidence>
<dbReference type="InterPro" id="IPR001900">
    <property type="entry name" value="RNase_II/R"/>
</dbReference>
<dbReference type="Pfam" id="PF00773">
    <property type="entry name" value="RNB"/>
    <property type="match status" value="1"/>
</dbReference>
<comment type="similarity">
    <text evidence="7">Belongs to the RNR ribonuclease family. RNase R subfamily.</text>
</comment>
<protein>
    <recommendedName>
        <fullName evidence="7">Ribonuclease R</fullName>
        <shortName evidence="7">RNase R</shortName>
        <ecNumber evidence="7">3.1.13.1</ecNumber>
    </recommendedName>
</protein>
<dbReference type="CDD" id="cd04471">
    <property type="entry name" value="S1_RNase_R"/>
    <property type="match status" value="1"/>
</dbReference>
<keyword evidence="5 7" id="KW-0269">Exonuclease</keyword>
<dbReference type="SMART" id="SM00316">
    <property type="entry name" value="S1"/>
    <property type="match status" value="1"/>
</dbReference>
<dbReference type="Pfam" id="PF00575">
    <property type="entry name" value="S1"/>
    <property type="match status" value="1"/>
</dbReference>
<comment type="subcellular location">
    <subcellularLocation>
        <location evidence="7">Cytoplasm</location>
    </subcellularLocation>
</comment>
<dbReference type="EMBL" id="CP035733">
    <property type="protein sequence ID" value="QGY79829.1"/>
    <property type="molecule type" value="Genomic_DNA"/>
</dbReference>
<dbReference type="GO" id="GO:0005829">
    <property type="term" value="C:cytosol"/>
    <property type="evidence" value="ECO:0007669"/>
    <property type="project" value="TreeGrafter"/>
</dbReference>
<keyword evidence="6 7" id="KW-0694">RNA-binding</keyword>
<evidence type="ECO:0000256" key="5">
    <source>
        <dbReference type="ARBA" id="ARBA00022839"/>
    </source>
</evidence>
<dbReference type="InterPro" id="IPR003029">
    <property type="entry name" value="S1_domain"/>
</dbReference>
<keyword evidence="2 7" id="KW-0963">Cytoplasm</keyword>
<dbReference type="AlphaFoldDB" id="A0A6I6L336"/>
<dbReference type="Proteomes" id="UP000428803">
    <property type="component" value="Chromosome"/>
</dbReference>
<comment type="catalytic activity">
    <reaction evidence="1 7">
        <text>Exonucleolytic cleavage in the 3'- to 5'-direction to yield nucleoside 5'-phosphates.</text>
        <dbReference type="EC" id="3.1.13.1"/>
    </reaction>
</comment>
<evidence type="ECO:0000256" key="4">
    <source>
        <dbReference type="ARBA" id="ARBA00022801"/>
    </source>
</evidence>
<dbReference type="GO" id="GO:0008859">
    <property type="term" value="F:exoribonuclease II activity"/>
    <property type="evidence" value="ECO:0007669"/>
    <property type="project" value="UniProtKB-UniRule"/>
</dbReference>
<evidence type="ECO:0000313" key="10">
    <source>
        <dbReference type="EMBL" id="QGY79829.1"/>
    </source>
</evidence>
<evidence type="ECO:0000256" key="6">
    <source>
        <dbReference type="ARBA" id="ARBA00022884"/>
    </source>
</evidence>
<reference evidence="11" key="1">
    <citation type="submission" date="2019-01" db="EMBL/GenBank/DDBJ databases">
        <title>Sphingorhabdus lacus sp.nov., isolated from an oligotrophic freshwater lake.</title>
        <authorList>
            <person name="Park M."/>
        </authorList>
    </citation>
    <scope>NUCLEOTIDE SEQUENCE [LARGE SCALE GENOMIC DNA]</scope>
    <source>
        <strain evidence="11">IMCC1753</strain>
    </source>
</reference>
<dbReference type="InterPro" id="IPR012340">
    <property type="entry name" value="NA-bd_OB-fold"/>
</dbReference>
<dbReference type="PANTHER" id="PTHR23355">
    <property type="entry name" value="RIBONUCLEASE"/>
    <property type="match status" value="1"/>
</dbReference>
<feature type="compositionally biased region" description="Basic residues" evidence="8">
    <location>
        <begin position="740"/>
        <end position="753"/>
    </location>
</feature>
<dbReference type="InterPro" id="IPR022966">
    <property type="entry name" value="RNase_II/R_CS"/>
</dbReference>
<dbReference type="SUPFAM" id="SSF50249">
    <property type="entry name" value="Nucleic acid-binding proteins"/>
    <property type="match status" value="2"/>
</dbReference>
<evidence type="ECO:0000259" key="9">
    <source>
        <dbReference type="PROSITE" id="PS50126"/>
    </source>
</evidence>
<keyword evidence="3 7" id="KW-0540">Nuclease</keyword>
<dbReference type="Pfam" id="PF17876">
    <property type="entry name" value="CSD2"/>
    <property type="match status" value="1"/>
</dbReference>
<dbReference type="NCBIfam" id="TIGR02063">
    <property type="entry name" value="RNase_R"/>
    <property type="match status" value="1"/>
</dbReference>
<gene>
    <name evidence="7 10" type="primary">rnr</name>
    <name evidence="10" type="ORF">EUU25_03895</name>
</gene>
<proteinExistence type="inferred from homology"/>
<dbReference type="InterPro" id="IPR040476">
    <property type="entry name" value="CSD2"/>
</dbReference>
<evidence type="ECO:0000256" key="3">
    <source>
        <dbReference type="ARBA" id="ARBA00022722"/>
    </source>
</evidence>
<dbReference type="InterPro" id="IPR004476">
    <property type="entry name" value="RNase_II/RNase_R"/>
</dbReference>
<keyword evidence="4 7" id="KW-0378">Hydrolase</keyword>
<feature type="region of interest" description="Disordered" evidence="8">
    <location>
        <begin position="715"/>
        <end position="753"/>
    </location>
</feature>
<dbReference type="InterPro" id="IPR011805">
    <property type="entry name" value="RNase_R"/>
</dbReference>
<dbReference type="PROSITE" id="PS01175">
    <property type="entry name" value="RIBONUCLEASE_II"/>
    <property type="match status" value="1"/>
</dbReference>
<feature type="domain" description="S1 motif" evidence="9">
    <location>
        <begin position="635"/>
        <end position="716"/>
    </location>
</feature>
<dbReference type="KEGG" id="slaa:EUU25_03895"/>
<comment type="function">
    <text evidence="7">3'-5' exoribonuclease that releases 5'-nucleoside monophosphates and is involved in maturation of structured RNAs.</text>
</comment>